<dbReference type="CDD" id="cd02230">
    <property type="entry name" value="cupin_HP0902-like"/>
    <property type="match status" value="1"/>
</dbReference>
<proteinExistence type="predicted"/>
<dbReference type="SUPFAM" id="SSF51182">
    <property type="entry name" value="RmlC-like cupins"/>
    <property type="match status" value="1"/>
</dbReference>
<dbReference type="AlphaFoldDB" id="A0A368VCG5"/>
<dbReference type="PANTHER" id="PTHR37694:SF1">
    <property type="entry name" value="SLR8022 PROTEIN"/>
    <property type="match status" value="1"/>
</dbReference>
<organism evidence="1 2">
    <name type="scientific">Halopolyspora algeriensis</name>
    <dbReference type="NCBI Taxonomy" id="1500506"/>
    <lineage>
        <taxon>Bacteria</taxon>
        <taxon>Bacillati</taxon>
        <taxon>Actinomycetota</taxon>
        <taxon>Actinomycetes</taxon>
        <taxon>Actinomycetes incertae sedis</taxon>
        <taxon>Halopolyspora</taxon>
    </lineage>
</organism>
<name>A0A368VCG5_9ACTN</name>
<accession>A0A368VCG5</accession>
<evidence type="ECO:0008006" key="3">
    <source>
        <dbReference type="Google" id="ProtNLM"/>
    </source>
</evidence>
<dbReference type="InterPro" id="IPR011051">
    <property type="entry name" value="RmlC_Cupin_sf"/>
</dbReference>
<dbReference type="Gene3D" id="2.60.120.10">
    <property type="entry name" value="Jelly Rolls"/>
    <property type="match status" value="1"/>
</dbReference>
<dbReference type="EMBL" id="QPJC01000019">
    <property type="protein sequence ID" value="RCW38816.1"/>
    <property type="molecule type" value="Genomic_DNA"/>
</dbReference>
<comment type="caution">
    <text evidence="1">The sequence shown here is derived from an EMBL/GenBank/DDBJ whole genome shotgun (WGS) entry which is preliminary data.</text>
</comment>
<keyword evidence="2" id="KW-1185">Reference proteome</keyword>
<evidence type="ECO:0000313" key="1">
    <source>
        <dbReference type="EMBL" id="RCW38816.1"/>
    </source>
</evidence>
<reference evidence="1 2" key="1">
    <citation type="submission" date="2018-07" db="EMBL/GenBank/DDBJ databases">
        <title>Genomic Encyclopedia of Type Strains, Phase III (KMG-III): the genomes of soil and plant-associated and newly described type strains.</title>
        <authorList>
            <person name="Whitman W."/>
        </authorList>
    </citation>
    <scope>NUCLEOTIDE SEQUENCE [LARGE SCALE GENOMIC DNA]</scope>
    <source>
        <strain evidence="1 2">CECT 8575</strain>
    </source>
</reference>
<evidence type="ECO:0000313" key="2">
    <source>
        <dbReference type="Proteomes" id="UP000253495"/>
    </source>
</evidence>
<dbReference type="InterPro" id="IPR014710">
    <property type="entry name" value="RmlC-like_jellyroll"/>
</dbReference>
<gene>
    <name evidence="1" type="ORF">DFQ14_11920</name>
</gene>
<dbReference type="Proteomes" id="UP000253495">
    <property type="component" value="Unassembled WGS sequence"/>
</dbReference>
<protein>
    <recommendedName>
        <fullName evidence="3">Quercetin dioxygenase-like cupin family protein</fullName>
    </recommendedName>
</protein>
<sequence length="111" mass="11952">MVDKFSLEALGREHLERASQAASGRSAGTVYGGHEHMLRQTLVALNAGAYMDEHESPGEATVLVLQGRMRLSTSDTSWDGLAGDMVVVPAARHSVHALEETVILLTVVKRV</sequence>
<dbReference type="PANTHER" id="PTHR37694">
    <property type="entry name" value="SLR8022 PROTEIN"/>
    <property type="match status" value="1"/>
</dbReference>